<dbReference type="InterPro" id="IPR007612">
    <property type="entry name" value="LOR"/>
</dbReference>
<keyword evidence="2" id="KW-1133">Transmembrane helix</keyword>
<dbReference type="PANTHER" id="PTHR31087">
    <property type="match status" value="1"/>
</dbReference>
<reference evidence="3 4" key="1">
    <citation type="submission" date="2024-05" db="EMBL/GenBank/DDBJ databases">
        <title>Haplotype-resolved chromosome-level genome assembly of Huyou (Citrus changshanensis).</title>
        <authorList>
            <person name="Miao C."/>
            <person name="Chen W."/>
            <person name="Wu Y."/>
            <person name="Wang L."/>
            <person name="Zhao S."/>
            <person name="Grierson D."/>
            <person name="Xu C."/>
            <person name="Chen K."/>
        </authorList>
    </citation>
    <scope>NUCLEOTIDE SEQUENCE [LARGE SCALE GENOMIC DNA]</scope>
    <source>
        <strain evidence="3">01-14</strain>
        <tissue evidence="3">Leaf</tissue>
    </source>
</reference>
<evidence type="ECO:0000256" key="2">
    <source>
        <dbReference type="SAM" id="Phobius"/>
    </source>
</evidence>
<dbReference type="Gene3D" id="2.40.160.200">
    <property type="entry name" value="LURP1-related"/>
    <property type="match status" value="1"/>
</dbReference>
<dbReference type="PANTHER" id="PTHR31087:SF60">
    <property type="entry name" value="PROTEIN LURP-ONE-RELATED 5"/>
    <property type="match status" value="1"/>
</dbReference>
<dbReference type="EMBL" id="JBCGBO010000001">
    <property type="protein sequence ID" value="KAK9229388.1"/>
    <property type="molecule type" value="Genomic_DNA"/>
</dbReference>
<dbReference type="Proteomes" id="UP001428341">
    <property type="component" value="Unassembled WGS sequence"/>
</dbReference>
<accession>A0AAP0N0P9</accession>
<evidence type="ECO:0000313" key="3">
    <source>
        <dbReference type="EMBL" id="KAK9229388.1"/>
    </source>
</evidence>
<protein>
    <submittedName>
        <fullName evidence="3">Uncharacterized protein</fullName>
    </submittedName>
</protein>
<keyword evidence="2" id="KW-0472">Membrane</keyword>
<dbReference type="AlphaFoldDB" id="A0AAP0N0P9"/>
<keyword evidence="2" id="KW-0812">Transmembrane</keyword>
<dbReference type="InterPro" id="IPR038595">
    <property type="entry name" value="LOR_sf"/>
</dbReference>
<sequence>MKADQAAVLVADEYIYKQETHLTVFKTSLFFQNDGFTVYNCRGELVFRVDSYGPDTRDKVELVLMDAHGKCLLTVRRKVQFQLMVFFIFRYLYLWALIF</sequence>
<name>A0AAP0N0P9_9ROSI</name>
<comment type="caution">
    <text evidence="3">The sequence shown here is derived from an EMBL/GenBank/DDBJ whole genome shotgun (WGS) entry which is preliminary data.</text>
</comment>
<dbReference type="InterPro" id="IPR025659">
    <property type="entry name" value="Tubby-like_C"/>
</dbReference>
<proteinExistence type="inferred from homology"/>
<evidence type="ECO:0000256" key="1">
    <source>
        <dbReference type="ARBA" id="ARBA00005437"/>
    </source>
</evidence>
<keyword evidence="4" id="KW-1185">Reference proteome</keyword>
<evidence type="ECO:0000313" key="4">
    <source>
        <dbReference type="Proteomes" id="UP001428341"/>
    </source>
</evidence>
<dbReference type="Pfam" id="PF04525">
    <property type="entry name" value="LOR"/>
    <property type="match status" value="1"/>
</dbReference>
<gene>
    <name evidence="3" type="ORF">WN944_022350</name>
</gene>
<feature type="transmembrane region" description="Helical" evidence="2">
    <location>
        <begin position="79"/>
        <end position="98"/>
    </location>
</feature>
<comment type="similarity">
    <text evidence="1">Belongs to the LOR family.</text>
</comment>
<dbReference type="SUPFAM" id="SSF54518">
    <property type="entry name" value="Tubby C-terminal domain-like"/>
    <property type="match status" value="1"/>
</dbReference>
<organism evidence="3 4">
    <name type="scientific">Citrus x changshan-huyou</name>
    <dbReference type="NCBI Taxonomy" id="2935761"/>
    <lineage>
        <taxon>Eukaryota</taxon>
        <taxon>Viridiplantae</taxon>
        <taxon>Streptophyta</taxon>
        <taxon>Embryophyta</taxon>
        <taxon>Tracheophyta</taxon>
        <taxon>Spermatophyta</taxon>
        <taxon>Magnoliopsida</taxon>
        <taxon>eudicotyledons</taxon>
        <taxon>Gunneridae</taxon>
        <taxon>Pentapetalae</taxon>
        <taxon>rosids</taxon>
        <taxon>malvids</taxon>
        <taxon>Sapindales</taxon>
        <taxon>Rutaceae</taxon>
        <taxon>Aurantioideae</taxon>
        <taxon>Citrus</taxon>
    </lineage>
</organism>